<dbReference type="EMBL" id="DRBW01000125">
    <property type="protein sequence ID" value="HDM90193.1"/>
    <property type="molecule type" value="Genomic_DNA"/>
</dbReference>
<reference evidence="4" key="1">
    <citation type="journal article" date="2020" name="mSystems">
        <title>Genome- and Community-Level Interaction Insights into Carbon Utilization and Element Cycling Functions of Hydrothermarchaeota in Hydrothermal Sediment.</title>
        <authorList>
            <person name="Zhou Z."/>
            <person name="Liu Y."/>
            <person name="Xu W."/>
            <person name="Pan J."/>
            <person name="Luo Z.H."/>
            <person name="Li M."/>
        </authorList>
    </citation>
    <scope>NUCLEOTIDE SEQUENCE [LARGE SCALE GENOMIC DNA]</scope>
    <source>
        <strain evidence="4">HyVt-237</strain>
    </source>
</reference>
<protein>
    <submittedName>
        <fullName evidence="4">Hsp20/alpha crystallin family protein</fullName>
    </submittedName>
</protein>
<dbReference type="PROSITE" id="PS01031">
    <property type="entry name" value="SHSP"/>
    <property type="match status" value="1"/>
</dbReference>
<feature type="domain" description="SHSP" evidence="3">
    <location>
        <begin position="27"/>
        <end position="140"/>
    </location>
</feature>
<comment type="similarity">
    <text evidence="1 2">Belongs to the small heat shock protein (HSP20) family.</text>
</comment>
<dbReference type="Pfam" id="PF00011">
    <property type="entry name" value="HSP20"/>
    <property type="match status" value="1"/>
</dbReference>
<dbReference type="PANTHER" id="PTHR11527">
    <property type="entry name" value="HEAT-SHOCK PROTEIN 20 FAMILY MEMBER"/>
    <property type="match status" value="1"/>
</dbReference>
<proteinExistence type="inferred from homology"/>
<comment type="caution">
    <text evidence="4">The sequence shown here is derived from an EMBL/GenBank/DDBJ whole genome shotgun (WGS) entry which is preliminary data.</text>
</comment>
<dbReference type="InterPro" id="IPR002068">
    <property type="entry name" value="A-crystallin/Hsp20_dom"/>
</dbReference>
<dbReference type="InterPro" id="IPR008978">
    <property type="entry name" value="HSP20-like_chaperone"/>
</dbReference>
<dbReference type="CDD" id="cd06464">
    <property type="entry name" value="ACD_sHsps-like"/>
    <property type="match status" value="1"/>
</dbReference>
<dbReference type="Proteomes" id="UP000885931">
    <property type="component" value="Unassembled WGS sequence"/>
</dbReference>
<accession>A0A7C1BJ04</accession>
<gene>
    <name evidence="4" type="ORF">ENG67_03175</name>
</gene>
<organism evidence="4">
    <name type="scientific">candidate division WOR-3 bacterium</name>
    <dbReference type="NCBI Taxonomy" id="2052148"/>
    <lineage>
        <taxon>Bacteria</taxon>
        <taxon>Bacteria division WOR-3</taxon>
    </lineage>
</organism>
<evidence type="ECO:0000256" key="1">
    <source>
        <dbReference type="PROSITE-ProRule" id="PRU00285"/>
    </source>
</evidence>
<dbReference type="AlphaFoldDB" id="A0A7C1BJ04"/>
<name>A0A7C1BJ04_UNCW3</name>
<dbReference type="InterPro" id="IPR031107">
    <property type="entry name" value="Small_HSP"/>
</dbReference>
<evidence type="ECO:0000259" key="3">
    <source>
        <dbReference type="PROSITE" id="PS01031"/>
    </source>
</evidence>
<dbReference type="SUPFAM" id="SSF49764">
    <property type="entry name" value="HSP20-like chaperones"/>
    <property type="match status" value="1"/>
</dbReference>
<evidence type="ECO:0000313" key="4">
    <source>
        <dbReference type="EMBL" id="HDM90193.1"/>
    </source>
</evidence>
<sequence length="140" mass="16660">MFNPNKEFWDIFEDIYEFFESGRPRLLVSKIYRPPANVFETDELIVIQLSLSGTRREDIRVEYSGEYLTVRGIRRDMDPETGRKYHTVEIFFGPFERKFCVGKEIDVDNIETRYADGLLVIKIPKKKKRSVEIEVIEEEE</sequence>
<evidence type="ECO:0000256" key="2">
    <source>
        <dbReference type="RuleBase" id="RU003616"/>
    </source>
</evidence>
<dbReference type="Gene3D" id="2.60.40.790">
    <property type="match status" value="1"/>
</dbReference>